<organism evidence="5 6">
    <name type="scientific">Circinella minor</name>
    <dbReference type="NCBI Taxonomy" id="1195481"/>
    <lineage>
        <taxon>Eukaryota</taxon>
        <taxon>Fungi</taxon>
        <taxon>Fungi incertae sedis</taxon>
        <taxon>Mucoromycota</taxon>
        <taxon>Mucoromycotina</taxon>
        <taxon>Mucoromycetes</taxon>
        <taxon>Mucorales</taxon>
        <taxon>Lichtheimiaceae</taxon>
        <taxon>Circinella</taxon>
    </lineage>
</organism>
<dbReference type="EMBL" id="JAEPRB010000033">
    <property type="protein sequence ID" value="KAG2225054.1"/>
    <property type="molecule type" value="Genomic_DNA"/>
</dbReference>
<feature type="non-terminal residue" evidence="5">
    <location>
        <position position="1"/>
    </location>
</feature>
<dbReference type="PANTHER" id="PTHR46300:SF11">
    <property type="entry name" value="OXIDOREDUCTASE, PUTATIVE-RELATED"/>
    <property type="match status" value="1"/>
</dbReference>
<evidence type="ECO:0000256" key="4">
    <source>
        <dbReference type="PIRSR" id="PIRSR602401-1"/>
    </source>
</evidence>
<keyword evidence="6" id="KW-1185">Reference proteome</keyword>
<evidence type="ECO:0000256" key="1">
    <source>
        <dbReference type="ARBA" id="ARBA00022723"/>
    </source>
</evidence>
<reference evidence="5 6" key="1">
    <citation type="submission" date="2020-12" db="EMBL/GenBank/DDBJ databases">
        <title>Metabolic potential, ecology and presence of endohyphal bacteria is reflected in genomic diversity of Mucoromycotina.</title>
        <authorList>
            <person name="Muszewska A."/>
            <person name="Okrasinska A."/>
            <person name="Steczkiewicz K."/>
            <person name="Drgas O."/>
            <person name="Orlowska M."/>
            <person name="Perlinska-Lenart U."/>
            <person name="Aleksandrzak-Piekarczyk T."/>
            <person name="Szatraj K."/>
            <person name="Zielenkiewicz U."/>
            <person name="Pilsyk S."/>
            <person name="Malc E."/>
            <person name="Mieczkowski P."/>
            <person name="Kruszewska J.S."/>
            <person name="Biernat P."/>
            <person name="Pawlowska J."/>
        </authorList>
    </citation>
    <scope>NUCLEOTIDE SEQUENCE [LARGE SCALE GENOMIC DNA]</scope>
    <source>
        <strain evidence="5 6">CBS 142.35</strain>
    </source>
</reference>
<dbReference type="SUPFAM" id="SSF48264">
    <property type="entry name" value="Cytochrome P450"/>
    <property type="match status" value="1"/>
</dbReference>
<evidence type="ECO:0008006" key="7">
    <source>
        <dbReference type="Google" id="ProtNLM"/>
    </source>
</evidence>
<gene>
    <name evidence="5" type="ORF">INT45_003254</name>
</gene>
<dbReference type="InterPro" id="IPR001128">
    <property type="entry name" value="Cyt_P450"/>
</dbReference>
<dbReference type="GO" id="GO:0005506">
    <property type="term" value="F:iron ion binding"/>
    <property type="evidence" value="ECO:0007669"/>
    <property type="project" value="InterPro"/>
</dbReference>
<dbReference type="InterPro" id="IPR036396">
    <property type="entry name" value="Cyt_P450_sf"/>
</dbReference>
<dbReference type="PRINTS" id="PR00385">
    <property type="entry name" value="P450"/>
</dbReference>
<name>A0A8H7VS51_9FUNG</name>
<dbReference type="AlphaFoldDB" id="A0A8H7VS51"/>
<keyword evidence="2" id="KW-0560">Oxidoreductase</keyword>
<sequence length="444" mass="50961">PIMKIYVGVQPWLVIGDPYLAHEILAVNGNITSNRPYLTFSHKFYAPNQRGVLFPNPNNNWKKTRAAVLRMFSSKATALERFRIHELEADALINRILTSTAKNSEKNGIDLLPEFQLVFANVILTLVYSKRVSSIDDPIFKTLASIMTHGLDNVDIKKELKVFLPIFSILDYIFSHSGMKWCVQDLANPLYLRLIKEALENGDSNCFVKQLKQMQHVDDDELLVTVSDLAIAGTDTPAIELMWTILILCRYQDAQRVLRDEVDTFIVKHKRLPAFNDREELPHLISTQKECMRYRPPIFFGLTHETSKDLTCRGYFIPQGTVIASNMRGMHMNPDIYEEPEKFIQDRFTHKSNKPLSALANGPIQERDQFSYGWGRRLCPGAHLAEVQIFTVLVRLVAKLKIEPKVDRHGNTFFPDLDKHQETGVMVMPTDRIVRIVKREDALL</sequence>
<dbReference type="OrthoDB" id="1470350at2759"/>
<dbReference type="GO" id="GO:0016705">
    <property type="term" value="F:oxidoreductase activity, acting on paired donors, with incorporation or reduction of molecular oxygen"/>
    <property type="evidence" value="ECO:0007669"/>
    <property type="project" value="InterPro"/>
</dbReference>
<comment type="cofactor">
    <cofactor evidence="4">
        <name>heme</name>
        <dbReference type="ChEBI" id="CHEBI:30413"/>
    </cofactor>
</comment>
<dbReference type="GO" id="GO:0004497">
    <property type="term" value="F:monooxygenase activity"/>
    <property type="evidence" value="ECO:0007669"/>
    <property type="project" value="InterPro"/>
</dbReference>
<dbReference type="PRINTS" id="PR00463">
    <property type="entry name" value="EP450I"/>
</dbReference>
<proteinExistence type="predicted"/>
<dbReference type="InterPro" id="IPR002401">
    <property type="entry name" value="Cyt_P450_E_grp-I"/>
</dbReference>
<dbReference type="GO" id="GO:0020037">
    <property type="term" value="F:heme binding"/>
    <property type="evidence" value="ECO:0007669"/>
    <property type="project" value="InterPro"/>
</dbReference>
<dbReference type="Gene3D" id="1.10.630.10">
    <property type="entry name" value="Cytochrome P450"/>
    <property type="match status" value="1"/>
</dbReference>
<comment type="caution">
    <text evidence="5">The sequence shown here is derived from an EMBL/GenBank/DDBJ whole genome shotgun (WGS) entry which is preliminary data.</text>
</comment>
<accession>A0A8H7VS51</accession>
<evidence type="ECO:0000256" key="3">
    <source>
        <dbReference type="ARBA" id="ARBA00023004"/>
    </source>
</evidence>
<keyword evidence="3 4" id="KW-0408">Iron</keyword>
<evidence type="ECO:0000313" key="5">
    <source>
        <dbReference type="EMBL" id="KAG2225054.1"/>
    </source>
</evidence>
<protein>
    <recommendedName>
        <fullName evidence="7">Cytochrome P450</fullName>
    </recommendedName>
</protein>
<dbReference type="Pfam" id="PF00067">
    <property type="entry name" value="p450"/>
    <property type="match status" value="1"/>
</dbReference>
<feature type="binding site" description="axial binding residue" evidence="4">
    <location>
        <position position="379"/>
    </location>
    <ligand>
        <name>heme</name>
        <dbReference type="ChEBI" id="CHEBI:30413"/>
    </ligand>
    <ligandPart>
        <name>Fe</name>
        <dbReference type="ChEBI" id="CHEBI:18248"/>
    </ligandPart>
</feature>
<dbReference type="InterPro" id="IPR050364">
    <property type="entry name" value="Cytochrome_P450_fung"/>
</dbReference>
<keyword evidence="1 4" id="KW-0479">Metal-binding</keyword>
<dbReference type="PANTHER" id="PTHR46300">
    <property type="entry name" value="P450, PUTATIVE (EUROFUNG)-RELATED-RELATED"/>
    <property type="match status" value="1"/>
</dbReference>
<keyword evidence="4" id="KW-0349">Heme</keyword>
<evidence type="ECO:0000313" key="6">
    <source>
        <dbReference type="Proteomes" id="UP000646827"/>
    </source>
</evidence>
<evidence type="ECO:0000256" key="2">
    <source>
        <dbReference type="ARBA" id="ARBA00023002"/>
    </source>
</evidence>
<dbReference type="Proteomes" id="UP000646827">
    <property type="component" value="Unassembled WGS sequence"/>
</dbReference>